<organism evidence="4 5">
    <name type="scientific">Biomphalaria glabrata</name>
    <name type="common">Bloodfluke planorb</name>
    <name type="synonym">Freshwater snail</name>
    <dbReference type="NCBI Taxonomy" id="6526"/>
    <lineage>
        <taxon>Eukaryota</taxon>
        <taxon>Metazoa</taxon>
        <taxon>Spiralia</taxon>
        <taxon>Lophotrochozoa</taxon>
        <taxon>Mollusca</taxon>
        <taxon>Gastropoda</taxon>
        <taxon>Heterobranchia</taxon>
        <taxon>Euthyneura</taxon>
        <taxon>Panpulmonata</taxon>
        <taxon>Hygrophila</taxon>
        <taxon>Lymnaeoidea</taxon>
        <taxon>Planorbidae</taxon>
        <taxon>Biomphalaria</taxon>
    </lineage>
</organism>
<evidence type="ECO:0000313" key="5">
    <source>
        <dbReference type="Proteomes" id="UP000076420"/>
    </source>
</evidence>
<keyword evidence="3" id="KW-0333">Golgi apparatus</keyword>
<dbReference type="PANTHER" id="PTHR11927">
    <property type="entry name" value="GALACTOSIDE 2-L-FUCOSYLTRANSFERASE"/>
    <property type="match status" value="1"/>
</dbReference>
<dbReference type="GO" id="GO:0032580">
    <property type="term" value="C:Golgi cisterna membrane"/>
    <property type="evidence" value="ECO:0007669"/>
    <property type="project" value="UniProtKB-SubCell"/>
</dbReference>
<sequence length="358" mass="42055">MERIKKFQVSISSNDNINITHRASGNWFPTMRLRRGPKCYLLASAAVFFILMIYINDLTYIYSYLNNKVPVHRHVLRWSDHESKVDQRQSRIMITYKGRLGNHMFEYATLVGMAKRYNMTPIIPGDLDVLDVFKLPTLQGPLSLLREPYNTYTEERAAAYYKGVENIDPTRDAYLDGYYQSWRYYKDVRDDLLDRHFVLHDNLQIAAKQYIQKLREDKNMPDAVLVAIHVRRGDFVRQRVKGFTVAPIPYYYRAMNYFRKKYSKVLFIICTNDLIWAETNLDDSPDVHYSHETDGSLDLAIMISCNHMIITSGSYSWWAGYLVRGEVIYYAGYPQPNTKIGNLTVKEDYYPPNWMGIM</sequence>
<dbReference type="Proteomes" id="UP000076420">
    <property type="component" value="Unassembled WGS sequence"/>
</dbReference>
<comment type="subcellular location">
    <subcellularLocation>
        <location evidence="3">Golgi apparatus</location>
        <location evidence="3">Golgi stack membrane</location>
        <topology evidence="3">Single-pass type II membrane protein</topology>
    </subcellularLocation>
</comment>
<dbReference type="STRING" id="6526.A0A2C9KPL4"/>
<dbReference type="PANTHER" id="PTHR11927:SF9">
    <property type="entry name" value="L-FUCOSYLTRANSFERASE"/>
    <property type="match status" value="1"/>
</dbReference>
<keyword evidence="3" id="KW-0812">Transmembrane</keyword>
<evidence type="ECO:0000256" key="3">
    <source>
        <dbReference type="RuleBase" id="RU363129"/>
    </source>
</evidence>
<dbReference type="AlphaFoldDB" id="A0A2C9KPL4"/>
<evidence type="ECO:0000313" key="4">
    <source>
        <dbReference type="EnsemblMetazoa" id="BGLB022081-PA"/>
    </source>
</evidence>
<dbReference type="EC" id="2.4.1.-" evidence="3"/>
<keyword evidence="3" id="KW-0325">Glycoprotein</keyword>
<dbReference type="GO" id="GO:0008107">
    <property type="term" value="F:galactoside 2-alpha-L-fucosyltransferase activity"/>
    <property type="evidence" value="ECO:0007669"/>
    <property type="project" value="InterPro"/>
</dbReference>
<keyword evidence="1 3" id="KW-0328">Glycosyltransferase</keyword>
<comment type="similarity">
    <text evidence="3">Belongs to the glycosyltransferase 11 family.</text>
</comment>
<dbReference type="VEuPathDB" id="VectorBase:BGLB022081"/>
<comment type="pathway">
    <text evidence="3">Protein modification; protein glycosylation.</text>
</comment>
<accession>A0A2C9KPL4</accession>
<reference evidence="4" key="1">
    <citation type="submission" date="2020-05" db="UniProtKB">
        <authorList>
            <consortium name="EnsemblMetazoa"/>
        </authorList>
    </citation>
    <scope>IDENTIFICATION</scope>
    <source>
        <strain evidence="4">BB02</strain>
    </source>
</reference>
<proteinExistence type="inferred from homology"/>
<keyword evidence="2 3" id="KW-0808">Transferase</keyword>
<dbReference type="OrthoDB" id="3226at2759"/>
<keyword evidence="3" id="KW-0472">Membrane</keyword>
<evidence type="ECO:0000256" key="1">
    <source>
        <dbReference type="ARBA" id="ARBA00022676"/>
    </source>
</evidence>
<dbReference type="Pfam" id="PF01531">
    <property type="entry name" value="Glyco_transf_11"/>
    <property type="match status" value="1"/>
</dbReference>
<protein>
    <recommendedName>
        <fullName evidence="3">L-Fucosyltransferase</fullName>
        <ecNumber evidence="3">2.4.1.-</ecNumber>
    </recommendedName>
</protein>
<feature type="transmembrane region" description="Helical" evidence="3">
    <location>
        <begin position="39"/>
        <end position="62"/>
    </location>
</feature>
<name>A0A2C9KPL4_BIOGL</name>
<dbReference type="UniPathway" id="UPA00378"/>
<keyword evidence="3" id="KW-0735">Signal-anchor</keyword>
<dbReference type="EnsemblMetazoa" id="BGLB022081-RA">
    <property type="protein sequence ID" value="BGLB022081-PA"/>
    <property type="gene ID" value="BGLB022081"/>
</dbReference>
<keyword evidence="3" id="KW-1133">Transmembrane helix</keyword>
<dbReference type="RefSeq" id="XP_013081001.2">
    <property type="nucleotide sequence ID" value="XM_013225547.2"/>
</dbReference>
<dbReference type="GO" id="GO:0005975">
    <property type="term" value="P:carbohydrate metabolic process"/>
    <property type="evidence" value="ECO:0007669"/>
    <property type="project" value="InterPro"/>
</dbReference>
<evidence type="ECO:0000256" key="2">
    <source>
        <dbReference type="ARBA" id="ARBA00022679"/>
    </source>
</evidence>
<dbReference type="KEGG" id="bgt:106066495"/>
<dbReference type="InterPro" id="IPR002516">
    <property type="entry name" value="Glyco_trans_11"/>
</dbReference>
<dbReference type="VEuPathDB" id="VectorBase:BGLAX_043929"/>
<dbReference type="CDD" id="cd11301">
    <property type="entry name" value="Fut1_Fut2_like"/>
    <property type="match status" value="1"/>
</dbReference>
<gene>
    <name evidence="4" type="primary">106066495</name>
</gene>